<accession>A0ABY7EL71</accession>
<proteinExistence type="predicted"/>
<organism evidence="1 2">
    <name type="scientific">Mya arenaria</name>
    <name type="common">Soft-shell clam</name>
    <dbReference type="NCBI Taxonomy" id="6604"/>
    <lineage>
        <taxon>Eukaryota</taxon>
        <taxon>Metazoa</taxon>
        <taxon>Spiralia</taxon>
        <taxon>Lophotrochozoa</taxon>
        <taxon>Mollusca</taxon>
        <taxon>Bivalvia</taxon>
        <taxon>Autobranchia</taxon>
        <taxon>Heteroconchia</taxon>
        <taxon>Euheterodonta</taxon>
        <taxon>Imparidentia</taxon>
        <taxon>Neoheterodontei</taxon>
        <taxon>Myida</taxon>
        <taxon>Myoidea</taxon>
        <taxon>Myidae</taxon>
        <taxon>Mya</taxon>
    </lineage>
</organism>
<reference evidence="1" key="1">
    <citation type="submission" date="2022-11" db="EMBL/GenBank/DDBJ databases">
        <title>Centuries of genome instability and evolution in soft-shell clam transmissible cancer (bioRxiv).</title>
        <authorList>
            <person name="Hart S.F.M."/>
            <person name="Yonemitsu M.A."/>
            <person name="Giersch R.M."/>
            <person name="Beal B.F."/>
            <person name="Arriagada G."/>
            <person name="Davis B.W."/>
            <person name="Ostrander E.A."/>
            <person name="Goff S.P."/>
            <person name="Metzger M.J."/>
        </authorList>
    </citation>
    <scope>NUCLEOTIDE SEQUENCE</scope>
    <source>
        <strain evidence="1">MELC-2E11</strain>
        <tissue evidence="1">Siphon/mantle</tissue>
    </source>
</reference>
<sequence>MMGSARVEHTTPEYDILRISETCIIAKVQRINTSFIYRIGHKGLKGRFQAACIPALSRMNLKQ</sequence>
<name>A0ABY7EL71_MYAAR</name>
<dbReference type="EMBL" id="CP111018">
    <property type="protein sequence ID" value="WAR10732.1"/>
    <property type="molecule type" value="Genomic_DNA"/>
</dbReference>
<keyword evidence="2" id="KW-1185">Reference proteome</keyword>
<feature type="non-terminal residue" evidence="1">
    <location>
        <position position="63"/>
    </location>
</feature>
<dbReference type="Proteomes" id="UP001164746">
    <property type="component" value="Chromosome 7"/>
</dbReference>
<evidence type="ECO:0000313" key="2">
    <source>
        <dbReference type="Proteomes" id="UP001164746"/>
    </source>
</evidence>
<evidence type="ECO:0000313" key="1">
    <source>
        <dbReference type="EMBL" id="WAR10732.1"/>
    </source>
</evidence>
<gene>
    <name evidence="1" type="ORF">MAR_035808</name>
</gene>
<protein>
    <submittedName>
        <fullName evidence="1">Uncharacterized protein</fullName>
    </submittedName>
</protein>